<dbReference type="PROSITE" id="PS51372">
    <property type="entry name" value="PRD_2"/>
    <property type="match status" value="2"/>
</dbReference>
<protein>
    <submittedName>
        <fullName evidence="3">Beta-glucoside operon transcriptional antiterminator</fullName>
    </submittedName>
</protein>
<dbReference type="PANTHER" id="PTHR30185">
    <property type="entry name" value="CRYPTIC BETA-GLUCOSIDE BGL OPERON ANTITERMINATOR"/>
    <property type="match status" value="1"/>
</dbReference>
<dbReference type="PANTHER" id="PTHR30185:SF15">
    <property type="entry name" value="CRYPTIC BETA-GLUCOSIDE BGL OPERON ANTITERMINATOR"/>
    <property type="match status" value="1"/>
</dbReference>
<dbReference type="Proteomes" id="UP001230220">
    <property type="component" value="Unassembled WGS sequence"/>
</dbReference>
<keyword evidence="4" id="KW-1185">Reference proteome</keyword>
<comment type="caution">
    <text evidence="3">The sequence shown here is derived from an EMBL/GenBank/DDBJ whole genome shotgun (WGS) entry which is preliminary data.</text>
</comment>
<dbReference type="Pfam" id="PF00874">
    <property type="entry name" value="PRD"/>
    <property type="match status" value="2"/>
</dbReference>
<dbReference type="EMBL" id="JAUSUR010000001">
    <property type="protein sequence ID" value="MDQ0360470.1"/>
    <property type="molecule type" value="Genomic_DNA"/>
</dbReference>
<proteinExistence type="predicted"/>
<reference evidence="3 4" key="1">
    <citation type="submission" date="2023-07" db="EMBL/GenBank/DDBJ databases">
        <title>Genomic Encyclopedia of Type Strains, Phase IV (KMG-IV): sequencing the most valuable type-strain genomes for metagenomic binning, comparative biology and taxonomic classification.</title>
        <authorList>
            <person name="Goeker M."/>
        </authorList>
    </citation>
    <scope>NUCLEOTIDE SEQUENCE [LARGE SCALE GENOMIC DNA]</scope>
    <source>
        <strain evidence="3 4">DSM 16784</strain>
    </source>
</reference>
<evidence type="ECO:0000256" key="1">
    <source>
        <dbReference type="ARBA" id="ARBA00022737"/>
    </source>
</evidence>
<feature type="domain" description="PRD" evidence="2">
    <location>
        <begin position="167"/>
        <end position="277"/>
    </location>
</feature>
<dbReference type="InterPro" id="IPR011608">
    <property type="entry name" value="PRD"/>
</dbReference>
<evidence type="ECO:0000259" key="2">
    <source>
        <dbReference type="PROSITE" id="PS51372"/>
    </source>
</evidence>
<dbReference type="Gene3D" id="1.10.1790.10">
    <property type="entry name" value="PRD domain"/>
    <property type="match status" value="2"/>
</dbReference>
<name>A0ABU0E1P4_9FIRM</name>
<dbReference type="SUPFAM" id="SSF63520">
    <property type="entry name" value="PTS-regulatory domain, PRD"/>
    <property type="match status" value="2"/>
</dbReference>
<evidence type="ECO:0000313" key="3">
    <source>
        <dbReference type="EMBL" id="MDQ0360470.1"/>
    </source>
</evidence>
<dbReference type="InterPro" id="IPR050661">
    <property type="entry name" value="BglG_antiterminators"/>
</dbReference>
<dbReference type="Pfam" id="PF03123">
    <property type="entry name" value="CAT_RBD"/>
    <property type="match status" value="1"/>
</dbReference>
<dbReference type="Gene3D" id="2.30.24.10">
    <property type="entry name" value="CAT RNA-binding domain"/>
    <property type="match status" value="1"/>
</dbReference>
<dbReference type="SMART" id="SM01061">
    <property type="entry name" value="CAT_RBD"/>
    <property type="match status" value="1"/>
</dbReference>
<dbReference type="SUPFAM" id="SSF50151">
    <property type="entry name" value="SacY-like RNA-binding domain"/>
    <property type="match status" value="1"/>
</dbReference>
<organism evidence="3 4">
    <name type="scientific">Breznakia pachnodae</name>
    <dbReference type="NCBI Taxonomy" id="265178"/>
    <lineage>
        <taxon>Bacteria</taxon>
        <taxon>Bacillati</taxon>
        <taxon>Bacillota</taxon>
        <taxon>Erysipelotrichia</taxon>
        <taxon>Erysipelotrichales</taxon>
        <taxon>Erysipelotrichaceae</taxon>
        <taxon>Breznakia</taxon>
    </lineage>
</organism>
<evidence type="ECO:0000313" key="4">
    <source>
        <dbReference type="Proteomes" id="UP001230220"/>
    </source>
</evidence>
<dbReference type="InterPro" id="IPR036634">
    <property type="entry name" value="PRD_sf"/>
</dbReference>
<accession>A0ABU0E1P4</accession>
<keyword evidence="1" id="KW-0677">Repeat</keyword>
<dbReference type="InterPro" id="IPR004341">
    <property type="entry name" value="CAT_RNA-bd_dom"/>
</dbReference>
<dbReference type="InterPro" id="IPR036650">
    <property type="entry name" value="CAT_RNA-bd_dom_sf"/>
</dbReference>
<gene>
    <name evidence="3" type="ORF">J2S15_001201</name>
</gene>
<dbReference type="RefSeq" id="WP_307406382.1">
    <property type="nucleotide sequence ID" value="NZ_JAUSUR010000001.1"/>
</dbReference>
<sequence length="285" mass="32837">MQVIKKINNNAAICLDTANNELVAIGTGIGFPPVPYELENLELIQSTYYGVNPMYLDLLNQIPNEIFQVSGKVVEIFKNKINSSVSSNLVFTLADHINFAIERHKKNVQFENSLQYEIQHLYEDVYEIGLMAVQLIQTNLSIRLPKIEASNIALHLINAESVAQIATKTSHLDDTLEDVVEIIGKHFQMYIDKSTVNYSRFVSHFQYLMKRQQKGKLMNSENSKLYLSVIEEYPDTFNCVNKIKDYLIKEMDFELNDEESLYLILHVNRLCVREDCYRKGITPSQ</sequence>
<feature type="domain" description="PRD" evidence="2">
    <location>
        <begin position="61"/>
        <end position="166"/>
    </location>
</feature>